<sequence length="425" mass="49584">MSLFYMKKNIFRKSNKKKKTKIRKTKRHLKKTRKSKQTKRLFLRIGGNGNNNFNLETQPFLQGQSLSYVSPGINTTSDKMDPLKEDLQIEIEEEESPLLYFEEAIDEYQSFSYSISGFLRENIVDYYSNKSISDLFRTCGEDIPRNEKQIQAEILKCIKQNMTQTTQVIHTLDFIFENALCPTFQTKTVLFRGTDRPYEKDDIAKTGQPAVLMKSYVSTTKTLANLFDMYKKGDKILSKKDRCCVNALIVDEGVPYLDLEIAGNPWTYQQEVLLPRGLELVLLGEDKYTFESVDYVMYFYRVRLHGTPYHAPDLDLSFGTLVDPQKMLSLLTVQKQLISELPDHIQIEQTGISKKIMDKMEQMEWQLDTYSTNVIKYVCRKERYVSICNYLLHELQEINALVLENHLQKPDYESSYRHIVDAISE</sequence>
<protein>
    <submittedName>
        <fullName evidence="1">Uncharacterized protein</fullName>
    </submittedName>
</protein>
<dbReference type="AlphaFoldDB" id="A0A6C0E1P8"/>
<dbReference type="EMBL" id="MN739720">
    <property type="protein sequence ID" value="QHT22678.1"/>
    <property type="molecule type" value="Genomic_DNA"/>
</dbReference>
<evidence type="ECO:0000313" key="1">
    <source>
        <dbReference type="EMBL" id="QHT22678.1"/>
    </source>
</evidence>
<accession>A0A6C0E1P8</accession>
<reference evidence="1" key="1">
    <citation type="journal article" date="2020" name="Nature">
        <title>Giant virus diversity and host interactions through global metagenomics.</title>
        <authorList>
            <person name="Schulz F."/>
            <person name="Roux S."/>
            <person name="Paez-Espino D."/>
            <person name="Jungbluth S."/>
            <person name="Walsh D.A."/>
            <person name="Denef V.J."/>
            <person name="McMahon K.D."/>
            <person name="Konstantinidis K.T."/>
            <person name="Eloe-Fadrosh E.A."/>
            <person name="Kyrpides N.C."/>
            <person name="Woyke T."/>
        </authorList>
    </citation>
    <scope>NUCLEOTIDE SEQUENCE</scope>
    <source>
        <strain evidence="1">GVMAG-M-3300023179-114</strain>
    </source>
</reference>
<organism evidence="1">
    <name type="scientific">viral metagenome</name>
    <dbReference type="NCBI Taxonomy" id="1070528"/>
    <lineage>
        <taxon>unclassified sequences</taxon>
        <taxon>metagenomes</taxon>
        <taxon>organismal metagenomes</taxon>
    </lineage>
</organism>
<proteinExistence type="predicted"/>
<name>A0A6C0E1P8_9ZZZZ</name>